<dbReference type="InterPro" id="IPR050984">
    <property type="entry name" value="Gfo/Idh/MocA_domain"/>
</dbReference>
<name>A0A9X2I6G3_9BACI</name>
<evidence type="ECO:0000256" key="2">
    <source>
        <dbReference type="ARBA" id="ARBA00023002"/>
    </source>
</evidence>
<evidence type="ECO:0000256" key="1">
    <source>
        <dbReference type="ARBA" id="ARBA00010928"/>
    </source>
</evidence>
<dbReference type="Pfam" id="PF22725">
    <property type="entry name" value="GFO_IDH_MocA_C3"/>
    <property type="match status" value="1"/>
</dbReference>
<keyword evidence="2" id="KW-0560">Oxidoreductase</keyword>
<dbReference type="InterPro" id="IPR036291">
    <property type="entry name" value="NAD(P)-bd_dom_sf"/>
</dbReference>
<dbReference type="InterPro" id="IPR055170">
    <property type="entry name" value="GFO_IDH_MocA-like_dom"/>
</dbReference>
<evidence type="ECO:0000259" key="4">
    <source>
        <dbReference type="Pfam" id="PF22725"/>
    </source>
</evidence>
<sequence length="335" mass="37259">MNKTIKWGILGTAGIARKAIIPAIKRANNAEVIAVASSSDIKKAEEFGTLFDIPKKYGSYDELLDDDEIEAVYIPLPNNLHVTWVTKAAEKGKHVLCEKPAAITVEEVKYMVEACKRNNVLFMEAFMYQFHPQHQRVKELIESGAIGDVNLMRSSFSYSMNLENEAQNIRLNPELGGGSLYDVGCYCIHASRFILDKEPKQVFASGDIPANFGVDLTTAGLLSFEEGITASFSCSFQQPYENQYTVIGTKGKIDVPAAFRPDIQEGNGQILITDQNGETREEWVKGDQYALQIEHFSNCVLSGNKPVYSVEQIIANMKVLEACQKSLQQNKLMIV</sequence>
<dbReference type="SUPFAM" id="SSF55347">
    <property type="entry name" value="Glyceraldehyde-3-phosphate dehydrogenase-like, C-terminal domain"/>
    <property type="match status" value="1"/>
</dbReference>
<gene>
    <name evidence="5" type="ORF">MF646_11425</name>
</gene>
<proteinExistence type="inferred from homology"/>
<organism evidence="5 6">
    <name type="scientific">Halalkalibacter alkaliphilus</name>
    <dbReference type="NCBI Taxonomy" id="2917993"/>
    <lineage>
        <taxon>Bacteria</taxon>
        <taxon>Bacillati</taxon>
        <taxon>Bacillota</taxon>
        <taxon>Bacilli</taxon>
        <taxon>Bacillales</taxon>
        <taxon>Bacillaceae</taxon>
        <taxon>Halalkalibacter</taxon>
    </lineage>
</organism>
<dbReference type="PANTHER" id="PTHR22604">
    <property type="entry name" value="OXIDOREDUCTASES"/>
    <property type="match status" value="1"/>
</dbReference>
<comment type="similarity">
    <text evidence="1">Belongs to the Gfo/Idh/MocA family.</text>
</comment>
<protein>
    <submittedName>
        <fullName evidence="5">Gfo/Idh/MocA family oxidoreductase</fullName>
    </submittedName>
</protein>
<dbReference type="InterPro" id="IPR000683">
    <property type="entry name" value="Gfo/Idh/MocA-like_OxRdtase_N"/>
</dbReference>
<dbReference type="Gene3D" id="3.40.50.720">
    <property type="entry name" value="NAD(P)-binding Rossmann-like Domain"/>
    <property type="match status" value="1"/>
</dbReference>
<comment type="caution">
    <text evidence="5">The sequence shown here is derived from an EMBL/GenBank/DDBJ whole genome shotgun (WGS) entry which is preliminary data.</text>
</comment>
<evidence type="ECO:0000313" key="5">
    <source>
        <dbReference type="EMBL" id="MCL7747729.1"/>
    </source>
</evidence>
<dbReference type="Gene3D" id="3.30.360.10">
    <property type="entry name" value="Dihydrodipicolinate Reductase, domain 2"/>
    <property type="match status" value="1"/>
</dbReference>
<dbReference type="SUPFAM" id="SSF51735">
    <property type="entry name" value="NAD(P)-binding Rossmann-fold domains"/>
    <property type="match status" value="1"/>
</dbReference>
<feature type="domain" description="Gfo/Idh/MocA-like oxidoreductase N-terminal" evidence="3">
    <location>
        <begin position="5"/>
        <end position="125"/>
    </location>
</feature>
<dbReference type="Proteomes" id="UP001139150">
    <property type="component" value="Unassembled WGS sequence"/>
</dbReference>
<dbReference type="EMBL" id="JAKRYL010000010">
    <property type="protein sequence ID" value="MCL7747729.1"/>
    <property type="molecule type" value="Genomic_DNA"/>
</dbReference>
<keyword evidence="6" id="KW-1185">Reference proteome</keyword>
<dbReference type="Pfam" id="PF01408">
    <property type="entry name" value="GFO_IDH_MocA"/>
    <property type="match status" value="1"/>
</dbReference>
<dbReference type="GO" id="GO:0000166">
    <property type="term" value="F:nucleotide binding"/>
    <property type="evidence" value="ECO:0007669"/>
    <property type="project" value="InterPro"/>
</dbReference>
<dbReference type="GO" id="GO:0016491">
    <property type="term" value="F:oxidoreductase activity"/>
    <property type="evidence" value="ECO:0007669"/>
    <property type="project" value="UniProtKB-KW"/>
</dbReference>
<reference evidence="5" key="1">
    <citation type="submission" date="2022-02" db="EMBL/GenBank/DDBJ databases">
        <title>Halalkalibacter sp. nov. isolated from Lonar Lake, India.</title>
        <authorList>
            <person name="Joshi A."/>
            <person name="Thite S."/>
            <person name="Lodha T."/>
        </authorList>
    </citation>
    <scope>NUCLEOTIDE SEQUENCE</scope>
    <source>
        <strain evidence="5">MEB205</strain>
    </source>
</reference>
<evidence type="ECO:0000313" key="6">
    <source>
        <dbReference type="Proteomes" id="UP001139150"/>
    </source>
</evidence>
<evidence type="ECO:0000259" key="3">
    <source>
        <dbReference type="Pfam" id="PF01408"/>
    </source>
</evidence>
<dbReference type="RefSeq" id="WP_250096624.1">
    <property type="nucleotide sequence ID" value="NZ_JAKRYL010000010.1"/>
</dbReference>
<dbReference type="AlphaFoldDB" id="A0A9X2I6G3"/>
<feature type="domain" description="GFO/IDH/MocA-like oxidoreductase" evidence="4">
    <location>
        <begin position="134"/>
        <end position="253"/>
    </location>
</feature>
<dbReference type="PANTHER" id="PTHR22604:SF105">
    <property type="entry name" value="TRANS-1,2-DIHYDROBENZENE-1,2-DIOL DEHYDROGENASE"/>
    <property type="match status" value="1"/>
</dbReference>
<accession>A0A9X2I6G3</accession>